<dbReference type="GO" id="GO:0005344">
    <property type="term" value="F:oxygen carrier activity"/>
    <property type="evidence" value="ECO:0007669"/>
    <property type="project" value="InterPro"/>
</dbReference>
<feature type="binding site" description="distal binding residue" evidence="7">
    <location>
        <position position="358"/>
    </location>
    <ligand>
        <name>heme</name>
        <dbReference type="ChEBI" id="CHEBI:30413"/>
    </ligand>
    <ligandPart>
        <name>Fe</name>
        <dbReference type="ChEBI" id="CHEBI:18248"/>
    </ligandPart>
</feature>
<evidence type="ECO:0000256" key="6">
    <source>
        <dbReference type="ARBA" id="ARBA00034496"/>
    </source>
</evidence>
<evidence type="ECO:0000256" key="8">
    <source>
        <dbReference type="SAM" id="MobiDB-lite"/>
    </source>
</evidence>
<dbReference type="Proteomes" id="UP000567246">
    <property type="component" value="Unassembled WGS sequence"/>
</dbReference>
<protein>
    <submittedName>
        <fullName evidence="9">Truncated hemoglobin YjbI/organic hydroperoxide reductase OsmC/OhrA</fullName>
    </submittedName>
</protein>
<keyword evidence="10" id="KW-1185">Reference proteome</keyword>
<gene>
    <name evidence="9" type="ORF">HDA33_000886</name>
</gene>
<dbReference type="InterPro" id="IPR001486">
    <property type="entry name" value="Hemoglobin_trunc"/>
</dbReference>
<proteinExistence type="inferred from homology"/>
<comment type="similarity">
    <text evidence="6">Belongs to the truncated hemoglobin family. Group II subfamily.</text>
</comment>
<dbReference type="PANTHER" id="PTHR47366">
    <property type="entry name" value="TWO-ON-TWO HEMOGLOBIN-3"/>
    <property type="match status" value="1"/>
</dbReference>
<dbReference type="InterPro" id="IPR015946">
    <property type="entry name" value="KH_dom-like_a/b"/>
</dbReference>
<evidence type="ECO:0000256" key="4">
    <source>
        <dbReference type="ARBA" id="ARBA00022723"/>
    </source>
</evidence>
<evidence type="ECO:0000256" key="7">
    <source>
        <dbReference type="PIRSR" id="PIRSR601486-1"/>
    </source>
</evidence>
<dbReference type="Gene3D" id="3.30.300.20">
    <property type="match status" value="1"/>
</dbReference>
<name>A0A7W9JJE3_9MICC</name>
<evidence type="ECO:0000256" key="3">
    <source>
        <dbReference type="ARBA" id="ARBA00022617"/>
    </source>
</evidence>
<accession>A0A7W9JJE3</accession>
<feature type="compositionally biased region" description="Low complexity" evidence="8">
    <location>
        <begin position="222"/>
        <end position="239"/>
    </location>
</feature>
<feature type="region of interest" description="Disordered" evidence="8">
    <location>
        <begin position="215"/>
        <end position="239"/>
    </location>
</feature>
<dbReference type="PROSITE" id="PS01213">
    <property type="entry name" value="GLOBIN_FAM_2"/>
    <property type="match status" value="1"/>
</dbReference>
<evidence type="ECO:0000256" key="2">
    <source>
        <dbReference type="ARBA" id="ARBA00022448"/>
    </source>
</evidence>
<organism evidence="9 10">
    <name type="scientific">Micrococcus endophyticus</name>
    <dbReference type="NCBI Taxonomy" id="455343"/>
    <lineage>
        <taxon>Bacteria</taxon>
        <taxon>Bacillati</taxon>
        <taxon>Actinomycetota</taxon>
        <taxon>Actinomycetes</taxon>
        <taxon>Micrococcales</taxon>
        <taxon>Micrococcaceae</taxon>
        <taxon>Micrococcus</taxon>
    </lineage>
</organism>
<keyword evidence="5" id="KW-0408">Iron</keyword>
<dbReference type="InterPro" id="IPR044203">
    <property type="entry name" value="GlbO/GLB3-like"/>
</dbReference>
<dbReference type="InterPro" id="IPR019795">
    <property type="entry name" value="Globin_bac-like_CS"/>
</dbReference>
<keyword evidence="4" id="KW-0479">Metal-binding</keyword>
<evidence type="ECO:0000313" key="10">
    <source>
        <dbReference type="Proteomes" id="UP000567246"/>
    </source>
</evidence>
<evidence type="ECO:0000313" key="9">
    <source>
        <dbReference type="EMBL" id="MBB5848322.1"/>
    </source>
</evidence>
<dbReference type="GO" id="GO:0046872">
    <property type="term" value="F:metal ion binding"/>
    <property type="evidence" value="ECO:0007669"/>
    <property type="project" value="UniProtKB-KW"/>
</dbReference>
<evidence type="ECO:0000256" key="5">
    <source>
        <dbReference type="ARBA" id="ARBA00023004"/>
    </source>
</evidence>
<dbReference type="InterPro" id="IPR036102">
    <property type="entry name" value="OsmC/Ohrsf"/>
</dbReference>
<dbReference type="CDD" id="cd14771">
    <property type="entry name" value="TrHb2_Mt-trHbO-like_O"/>
    <property type="match status" value="1"/>
</dbReference>
<dbReference type="Pfam" id="PF02566">
    <property type="entry name" value="OsmC"/>
    <property type="match status" value="1"/>
</dbReference>
<dbReference type="InterPro" id="IPR003718">
    <property type="entry name" value="OsmC/Ohr_fam"/>
</dbReference>
<comment type="cofactor">
    <cofactor evidence="1">
        <name>heme</name>
        <dbReference type="ChEBI" id="CHEBI:30413"/>
    </cofactor>
</comment>
<dbReference type="Pfam" id="PF01152">
    <property type="entry name" value="Bac_globin"/>
    <property type="match status" value="1"/>
</dbReference>
<sequence length="364" mass="39030">MKHTFTLRTEWTGNRGTGTSGVREYDRSVVIQDAAVGEIHASAARPFRGDDSKWNPETLLLGALAECHVLSYLHVAATSGLVVTGMACAAEGVLEVDGDGAGRFAAVTLRPEVALQDEADRERADALHAEAHRLCFIANSLSAPVSVEPAVAGSGAAASGGPALPDHSSRLGAPLAVLRPRVAKRPSQVTGLAERPTEVEPVMKAGAPAPVDQVRARDDAAGRAASPATPAPAAETAAPGQAASFYEAVGGRETFDRLTAEFYARVREDELLSPMYPQDDFEGAQRRLLMFLEQYWGGPRTYSEERGHPRLRMRHAAYRIDPAARDAWLTHMRAAVDTLGLSPLHEAELWDYLERAAHSLQNSA</sequence>
<evidence type="ECO:0000256" key="1">
    <source>
        <dbReference type="ARBA" id="ARBA00001971"/>
    </source>
</evidence>
<dbReference type="EMBL" id="JACHMW010000001">
    <property type="protein sequence ID" value="MBB5848322.1"/>
    <property type="molecule type" value="Genomic_DNA"/>
</dbReference>
<dbReference type="PANTHER" id="PTHR47366:SF1">
    <property type="entry name" value="TWO-ON-TWO HEMOGLOBIN-3"/>
    <property type="match status" value="1"/>
</dbReference>
<dbReference type="SUPFAM" id="SSF46458">
    <property type="entry name" value="Globin-like"/>
    <property type="match status" value="1"/>
</dbReference>
<dbReference type="InterPro" id="IPR012292">
    <property type="entry name" value="Globin/Proto"/>
</dbReference>
<dbReference type="GO" id="GO:0020037">
    <property type="term" value="F:heme binding"/>
    <property type="evidence" value="ECO:0007669"/>
    <property type="project" value="InterPro"/>
</dbReference>
<keyword evidence="2" id="KW-0813">Transport</keyword>
<keyword evidence="3 7" id="KW-0349">Heme</keyword>
<dbReference type="GO" id="GO:0019825">
    <property type="term" value="F:oxygen binding"/>
    <property type="evidence" value="ECO:0007669"/>
    <property type="project" value="InterPro"/>
</dbReference>
<dbReference type="AlphaFoldDB" id="A0A7W9JJE3"/>
<dbReference type="InterPro" id="IPR009050">
    <property type="entry name" value="Globin-like_sf"/>
</dbReference>
<dbReference type="Gene3D" id="1.10.490.10">
    <property type="entry name" value="Globins"/>
    <property type="match status" value="1"/>
</dbReference>
<reference evidence="9 10" key="1">
    <citation type="submission" date="2020-08" db="EMBL/GenBank/DDBJ databases">
        <title>Sequencing the genomes of 1000 actinobacteria strains.</title>
        <authorList>
            <person name="Klenk H.-P."/>
        </authorList>
    </citation>
    <scope>NUCLEOTIDE SEQUENCE [LARGE SCALE GENOMIC DNA]</scope>
    <source>
        <strain evidence="9 10">DSM 17945</strain>
    </source>
</reference>
<comment type="caution">
    <text evidence="9">The sequence shown here is derived from an EMBL/GenBank/DDBJ whole genome shotgun (WGS) entry which is preliminary data.</text>
</comment>
<dbReference type="SUPFAM" id="SSF82784">
    <property type="entry name" value="OsmC-like"/>
    <property type="match status" value="1"/>
</dbReference>